<dbReference type="Pfam" id="PF00106">
    <property type="entry name" value="adh_short"/>
    <property type="match status" value="1"/>
</dbReference>
<reference evidence="4 5" key="1">
    <citation type="journal article" date="2009" name="Stand. Genomic Sci.">
        <title>Complete genome sequence of Dyadobacter fermentans type strain (NS114).</title>
        <authorList>
            <person name="Lang E."/>
            <person name="Lapidus A."/>
            <person name="Chertkov O."/>
            <person name="Brettin T."/>
            <person name="Detter J.C."/>
            <person name="Han C."/>
            <person name="Copeland A."/>
            <person name="Glavina Del Rio T."/>
            <person name="Nolan M."/>
            <person name="Chen F."/>
            <person name="Lucas S."/>
            <person name="Tice H."/>
            <person name="Cheng J.F."/>
            <person name="Land M."/>
            <person name="Hauser L."/>
            <person name="Chang Y.J."/>
            <person name="Jeffries C.D."/>
            <person name="Kopitz M."/>
            <person name="Bruce D."/>
            <person name="Goodwin L."/>
            <person name="Pitluck S."/>
            <person name="Ovchinnikova G."/>
            <person name="Pati A."/>
            <person name="Ivanova N."/>
            <person name="Mavrommatis K."/>
            <person name="Chen A."/>
            <person name="Palaniappan K."/>
            <person name="Chain P."/>
            <person name="Bristow J."/>
            <person name="Eisen J.A."/>
            <person name="Markowitz V."/>
            <person name="Hugenholtz P."/>
            <person name="Goker M."/>
            <person name="Rohde M."/>
            <person name="Kyrpides N.C."/>
            <person name="Klenk H.P."/>
        </authorList>
    </citation>
    <scope>NUCLEOTIDE SEQUENCE [LARGE SCALE GENOMIC DNA]</scope>
    <source>
        <strain evidence="5">ATCC 700827 / DSM 18053 / CIP 107007 / KCTC 52180 / NS114</strain>
    </source>
</reference>
<dbReference type="STRING" id="471854.Dfer_3411"/>
<evidence type="ECO:0000256" key="3">
    <source>
        <dbReference type="SAM" id="MobiDB-lite"/>
    </source>
</evidence>
<accession>C6VSX6</accession>
<dbReference type="CDD" id="cd05233">
    <property type="entry name" value="SDR_c"/>
    <property type="match status" value="1"/>
</dbReference>
<dbReference type="InterPro" id="IPR036291">
    <property type="entry name" value="NAD(P)-bd_dom_sf"/>
</dbReference>
<sequence length="279" mass="29862">MDLKLNGKTAFISGSTQGIGFAIAQSLLKEGARVIINGRTESKVAEAVQKLNESTPGGGPPSGMPPSGMPPGGNARGFAADFSKVDEVNALLQQLPDIDILINNAGIFEPKPFTEISDEEWFRFFEVNVLSGVRLARYFFPKMIAKDWGRIIFISSESAVNIPEEMIHYGTTKTAQLAVSRGLAELTKGTNVTVNTVMPGPTKSEGVADFVRQLGEANNMSAEEAEKDFFKNARPTSLLQRFASVEEIANLVTYVASPLSSGTNGSALKVDGGVAKFII</sequence>
<gene>
    <name evidence="4" type="ordered locus">Dfer_3411</name>
</gene>
<organism evidence="4 5">
    <name type="scientific">Dyadobacter fermentans (strain ATCC 700827 / DSM 18053 / CIP 107007 / KCTC 52180 / NS114)</name>
    <dbReference type="NCBI Taxonomy" id="471854"/>
    <lineage>
        <taxon>Bacteria</taxon>
        <taxon>Pseudomonadati</taxon>
        <taxon>Bacteroidota</taxon>
        <taxon>Cytophagia</taxon>
        <taxon>Cytophagales</taxon>
        <taxon>Spirosomataceae</taxon>
        <taxon>Dyadobacter</taxon>
    </lineage>
</organism>
<dbReference type="PRINTS" id="PR00080">
    <property type="entry name" value="SDRFAMILY"/>
</dbReference>
<dbReference type="Proteomes" id="UP000002011">
    <property type="component" value="Chromosome"/>
</dbReference>
<feature type="compositionally biased region" description="Pro residues" evidence="3">
    <location>
        <begin position="58"/>
        <end position="69"/>
    </location>
</feature>
<dbReference type="RefSeq" id="WP_015812865.1">
    <property type="nucleotide sequence ID" value="NC_013037.1"/>
</dbReference>
<dbReference type="Gene3D" id="3.40.50.720">
    <property type="entry name" value="NAD(P)-binding Rossmann-like Domain"/>
    <property type="match status" value="1"/>
</dbReference>
<dbReference type="PRINTS" id="PR00081">
    <property type="entry name" value="GDHRDH"/>
</dbReference>
<evidence type="ECO:0000313" key="5">
    <source>
        <dbReference type="Proteomes" id="UP000002011"/>
    </source>
</evidence>
<dbReference type="OrthoDB" id="9804774at2"/>
<name>C6VSX6_DYAFD</name>
<keyword evidence="5" id="KW-1185">Reference proteome</keyword>
<comment type="similarity">
    <text evidence="1 2">Belongs to the short-chain dehydrogenases/reductases (SDR) family.</text>
</comment>
<proteinExistence type="inferred from homology"/>
<dbReference type="FunFam" id="3.40.50.720:FF:000084">
    <property type="entry name" value="Short-chain dehydrogenase reductase"/>
    <property type="match status" value="1"/>
</dbReference>
<dbReference type="SUPFAM" id="SSF51735">
    <property type="entry name" value="NAD(P)-binding Rossmann-fold domains"/>
    <property type="match status" value="1"/>
</dbReference>
<evidence type="ECO:0000256" key="1">
    <source>
        <dbReference type="ARBA" id="ARBA00006484"/>
    </source>
</evidence>
<dbReference type="EMBL" id="CP001619">
    <property type="protein sequence ID" value="ACT94621.1"/>
    <property type="molecule type" value="Genomic_DNA"/>
</dbReference>
<dbReference type="eggNOG" id="COG1028">
    <property type="taxonomic scope" value="Bacteria"/>
</dbReference>
<dbReference type="PANTHER" id="PTHR42879">
    <property type="entry name" value="3-OXOACYL-(ACYL-CARRIER-PROTEIN) REDUCTASE"/>
    <property type="match status" value="1"/>
</dbReference>
<dbReference type="InterPro" id="IPR050259">
    <property type="entry name" value="SDR"/>
</dbReference>
<protein>
    <submittedName>
        <fullName evidence="4">Short-chain dehydrogenase/reductase SDR</fullName>
    </submittedName>
</protein>
<feature type="region of interest" description="Disordered" evidence="3">
    <location>
        <begin position="52"/>
        <end position="76"/>
    </location>
</feature>
<dbReference type="HOGENOM" id="CLU_010194_1_2_10"/>
<dbReference type="Pfam" id="PF13561">
    <property type="entry name" value="adh_short_C2"/>
    <property type="match status" value="1"/>
</dbReference>
<dbReference type="InterPro" id="IPR002347">
    <property type="entry name" value="SDR_fam"/>
</dbReference>
<evidence type="ECO:0000256" key="2">
    <source>
        <dbReference type="RuleBase" id="RU000363"/>
    </source>
</evidence>
<dbReference type="KEGG" id="dfe:Dfer_3411"/>
<evidence type="ECO:0000313" key="4">
    <source>
        <dbReference type="EMBL" id="ACT94621.1"/>
    </source>
</evidence>
<dbReference type="AlphaFoldDB" id="C6VSX6"/>